<dbReference type="PROSITE" id="PS51682">
    <property type="entry name" value="SAM_OMT_I"/>
    <property type="match status" value="1"/>
</dbReference>
<dbReference type="AlphaFoldDB" id="A0AAW1JKI7"/>
<sequence>MDEEIVKSMKSYMTDTKDAGLLQSEELYQYLLGTSVYPRESEHLKKIREATRSHPWSFMGTSPLAGQMLSFMLKTVNAKKTIEVGVFTGYSLLLTALAIPEDGKITAIDVDREAYGIGLPFIQKAGVENKINFIESDAMLALDNLLKEEGNEGSFDFGFVDADKVNYLNYHEKLIKLVKVGGLIAYDNTLWGGTVAVPETEVPEFMKNNRVAVLKLNEMLASDDRIDIAQLPLGDGITFCRRLF</sequence>
<dbReference type="InterPro" id="IPR050362">
    <property type="entry name" value="Cation-dep_OMT"/>
</dbReference>
<keyword evidence="1" id="KW-0489">Methyltransferase</keyword>
<keyword evidence="3" id="KW-0949">S-adenosyl-L-methionine</keyword>
<dbReference type="GO" id="GO:0032259">
    <property type="term" value="P:methylation"/>
    <property type="evidence" value="ECO:0007669"/>
    <property type="project" value="UniProtKB-KW"/>
</dbReference>
<dbReference type="InterPro" id="IPR002935">
    <property type="entry name" value="SAM_O-MeTrfase"/>
</dbReference>
<dbReference type="Gene3D" id="3.40.50.150">
    <property type="entry name" value="Vaccinia Virus protein VP39"/>
    <property type="match status" value="1"/>
</dbReference>
<dbReference type="Proteomes" id="UP001443914">
    <property type="component" value="Unassembled WGS sequence"/>
</dbReference>
<name>A0AAW1JKI7_SAPOF</name>
<protein>
    <recommendedName>
        <fullName evidence="7">Caffeoyl-CoA O-methyltransferase</fullName>
    </recommendedName>
</protein>
<evidence type="ECO:0000313" key="6">
    <source>
        <dbReference type="Proteomes" id="UP001443914"/>
    </source>
</evidence>
<comment type="similarity">
    <text evidence="4">Belongs to the class I-like SAM-binding methyltransferase superfamily. Cation-dependent O-methyltransferase family.</text>
</comment>
<dbReference type="GO" id="GO:0008171">
    <property type="term" value="F:O-methyltransferase activity"/>
    <property type="evidence" value="ECO:0007669"/>
    <property type="project" value="InterPro"/>
</dbReference>
<comment type="caution">
    <text evidence="5">The sequence shown here is derived from an EMBL/GenBank/DDBJ whole genome shotgun (WGS) entry which is preliminary data.</text>
</comment>
<evidence type="ECO:0000313" key="5">
    <source>
        <dbReference type="EMBL" id="KAK9705413.1"/>
    </source>
</evidence>
<dbReference type="InterPro" id="IPR029063">
    <property type="entry name" value="SAM-dependent_MTases_sf"/>
</dbReference>
<evidence type="ECO:0008006" key="7">
    <source>
        <dbReference type="Google" id="ProtNLM"/>
    </source>
</evidence>
<dbReference type="EMBL" id="JBDFQZ010000007">
    <property type="protein sequence ID" value="KAK9705413.1"/>
    <property type="molecule type" value="Genomic_DNA"/>
</dbReference>
<proteinExistence type="inferred from homology"/>
<evidence type="ECO:0000256" key="4">
    <source>
        <dbReference type="ARBA" id="ARBA00023453"/>
    </source>
</evidence>
<accession>A0AAW1JKI7</accession>
<gene>
    <name evidence="5" type="ORF">RND81_07G055000</name>
</gene>
<evidence type="ECO:0000256" key="2">
    <source>
        <dbReference type="ARBA" id="ARBA00022679"/>
    </source>
</evidence>
<keyword evidence="2" id="KW-0808">Transferase</keyword>
<reference evidence="5" key="1">
    <citation type="submission" date="2024-03" db="EMBL/GenBank/DDBJ databases">
        <title>WGS assembly of Saponaria officinalis var. Norfolk2.</title>
        <authorList>
            <person name="Jenkins J."/>
            <person name="Shu S."/>
            <person name="Grimwood J."/>
            <person name="Barry K."/>
            <person name="Goodstein D."/>
            <person name="Schmutz J."/>
            <person name="Leebens-Mack J."/>
            <person name="Osbourn A."/>
        </authorList>
    </citation>
    <scope>NUCLEOTIDE SEQUENCE [LARGE SCALE GENOMIC DNA]</scope>
    <source>
        <strain evidence="5">JIC</strain>
    </source>
</reference>
<dbReference type="SUPFAM" id="SSF53335">
    <property type="entry name" value="S-adenosyl-L-methionine-dependent methyltransferases"/>
    <property type="match status" value="1"/>
</dbReference>
<dbReference type="CDD" id="cd02440">
    <property type="entry name" value="AdoMet_MTases"/>
    <property type="match status" value="1"/>
</dbReference>
<dbReference type="PANTHER" id="PTHR10509">
    <property type="entry name" value="O-METHYLTRANSFERASE-RELATED"/>
    <property type="match status" value="1"/>
</dbReference>
<evidence type="ECO:0000256" key="1">
    <source>
        <dbReference type="ARBA" id="ARBA00022603"/>
    </source>
</evidence>
<dbReference type="PANTHER" id="PTHR10509:SF82">
    <property type="entry name" value="CAFFEOYL-COA O-METHYLTRANSFERASE-LIKE"/>
    <property type="match status" value="1"/>
</dbReference>
<dbReference type="Pfam" id="PF01596">
    <property type="entry name" value="Methyltransf_3"/>
    <property type="match status" value="1"/>
</dbReference>
<organism evidence="5 6">
    <name type="scientific">Saponaria officinalis</name>
    <name type="common">Common soapwort</name>
    <name type="synonym">Lychnis saponaria</name>
    <dbReference type="NCBI Taxonomy" id="3572"/>
    <lineage>
        <taxon>Eukaryota</taxon>
        <taxon>Viridiplantae</taxon>
        <taxon>Streptophyta</taxon>
        <taxon>Embryophyta</taxon>
        <taxon>Tracheophyta</taxon>
        <taxon>Spermatophyta</taxon>
        <taxon>Magnoliopsida</taxon>
        <taxon>eudicotyledons</taxon>
        <taxon>Gunneridae</taxon>
        <taxon>Pentapetalae</taxon>
        <taxon>Caryophyllales</taxon>
        <taxon>Caryophyllaceae</taxon>
        <taxon>Caryophylleae</taxon>
        <taxon>Saponaria</taxon>
    </lineage>
</organism>
<dbReference type="GO" id="GO:0008757">
    <property type="term" value="F:S-adenosylmethionine-dependent methyltransferase activity"/>
    <property type="evidence" value="ECO:0007669"/>
    <property type="project" value="TreeGrafter"/>
</dbReference>
<keyword evidence="6" id="KW-1185">Reference proteome</keyword>
<evidence type="ECO:0000256" key="3">
    <source>
        <dbReference type="ARBA" id="ARBA00022691"/>
    </source>
</evidence>